<evidence type="ECO:0000256" key="5">
    <source>
        <dbReference type="ARBA" id="ARBA00022840"/>
    </source>
</evidence>
<comment type="function">
    <text evidence="2">Catalyzes the ATP-dependent biosynthesis of glutamine from glutamate and ammonia.</text>
</comment>
<evidence type="ECO:0000256" key="4">
    <source>
        <dbReference type="ARBA" id="ARBA00022741"/>
    </source>
</evidence>
<dbReference type="PANTHER" id="PTHR43785:SF3">
    <property type="entry name" value="GS CATALYTIC DOMAIN-CONTAINING PROTEIN"/>
    <property type="match status" value="1"/>
</dbReference>
<keyword evidence="6" id="KW-0535">Nitrogen fixation</keyword>
<dbReference type="InterPro" id="IPR008147">
    <property type="entry name" value="Gln_synt_N"/>
</dbReference>
<dbReference type="SUPFAM" id="SSF55931">
    <property type="entry name" value="Glutamine synthetase/guanido kinase"/>
    <property type="match status" value="1"/>
</dbReference>
<proteinExistence type="inferred from homology"/>
<dbReference type="Pfam" id="PF00120">
    <property type="entry name" value="Gln-synt_C"/>
    <property type="match status" value="1"/>
</dbReference>
<keyword evidence="12" id="KW-1185">Reference proteome</keyword>
<dbReference type="Proteomes" id="UP000035444">
    <property type="component" value="Unassembled WGS sequence"/>
</dbReference>
<evidence type="ECO:0000313" key="11">
    <source>
        <dbReference type="EMBL" id="KLN59710.1"/>
    </source>
</evidence>
<protein>
    <submittedName>
        <fullName evidence="11">Glutamine synthetase</fullName>
    </submittedName>
</protein>
<dbReference type="GO" id="GO:0005524">
    <property type="term" value="F:ATP binding"/>
    <property type="evidence" value="ECO:0007669"/>
    <property type="project" value="UniProtKB-KW"/>
</dbReference>
<dbReference type="Gene3D" id="3.10.20.70">
    <property type="entry name" value="Glutamine synthetase, N-terminal domain"/>
    <property type="match status" value="1"/>
</dbReference>
<evidence type="ECO:0000256" key="3">
    <source>
        <dbReference type="ARBA" id="ARBA00022598"/>
    </source>
</evidence>
<dbReference type="SUPFAM" id="SSF54368">
    <property type="entry name" value="Glutamine synthetase, N-terminal domain"/>
    <property type="match status" value="1"/>
</dbReference>
<comment type="cofactor">
    <cofactor evidence="1">
        <name>Mg(2+)</name>
        <dbReference type="ChEBI" id="CHEBI:18420"/>
    </cofactor>
</comment>
<dbReference type="GO" id="GO:0004356">
    <property type="term" value="F:glutamine synthetase activity"/>
    <property type="evidence" value="ECO:0007669"/>
    <property type="project" value="InterPro"/>
</dbReference>
<sequence>MTFEELEQWCKERKITEVECMIPDISGVPRGKILPTEKFLRGIGSNGHRLPESIFTQTITGEWPEEDTWVDIADHDVILEVDTTTIRPVPWYKEPTAQVICDCVYPDGRPVDLYARQILRTVLGLYEKKGWEPVIAPELEFYLVQKNTDPDMPLVPPIGKNGRPETARQCYGIDAVNEFDPVFEDVYDYCEAQGLDIDTLNHEAGAAQIEINFLHGDPLSLADQVFLFKRTVRQTALSHDIYATFMAKPMKDEPGSSMHIHHSVVDTKTGNNIFSDPDGNATELFENFIAGLQRYSSAAMPFFAPNVNSYRRFGYDESPINMHWGIDNRSCGFRVPNSSPQSRRVENRLCGSDVNPYLAIAGSLLCGYLGMTKGLKAEPKIEDNAYILPRGLPLYLSDAITALMDCKPIKDVLGDRFVEAHCATKEVEYNNYHQVISSWEREHLLLNV</sequence>
<keyword evidence="4" id="KW-0547">Nucleotide-binding</keyword>
<comment type="caution">
    <text evidence="11">The sequence shown here is derived from an EMBL/GenBank/DDBJ whole genome shotgun (WGS) entry which is preliminary data.</text>
</comment>
<organism evidence="11 12">
    <name type="scientific">Kiloniella spongiae</name>
    <dbReference type="NCBI Taxonomy" id="1489064"/>
    <lineage>
        <taxon>Bacteria</taxon>
        <taxon>Pseudomonadati</taxon>
        <taxon>Pseudomonadota</taxon>
        <taxon>Alphaproteobacteria</taxon>
        <taxon>Rhodospirillales</taxon>
        <taxon>Kiloniellaceae</taxon>
        <taxon>Kiloniella</taxon>
    </lineage>
</organism>
<keyword evidence="3" id="KW-0436">Ligase</keyword>
<keyword evidence="5" id="KW-0067">ATP-binding</keyword>
<evidence type="ECO:0000256" key="1">
    <source>
        <dbReference type="ARBA" id="ARBA00001946"/>
    </source>
</evidence>
<dbReference type="PATRIC" id="fig|1489064.4.peg.215"/>
<dbReference type="PROSITE" id="PS51987">
    <property type="entry name" value="GS_CATALYTIC"/>
    <property type="match status" value="1"/>
</dbReference>
<evidence type="ECO:0000256" key="6">
    <source>
        <dbReference type="ARBA" id="ARBA00023231"/>
    </source>
</evidence>
<dbReference type="PANTHER" id="PTHR43785">
    <property type="entry name" value="GAMMA-GLUTAMYLPUTRESCINE SYNTHETASE"/>
    <property type="match status" value="1"/>
</dbReference>
<gene>
    <name evidence="11" type="ORF">WH96_16210</name>
</gene>
<dbReference type="InterPro" id="IPR014746">
    <property type="entry name" value="Gln_synth/guanido_kin_cat_dom"/>
</dbReference>
<dbReference type="EMBL" id="LAQL01000011">
    <property type="protein sequence ID" value="KLN59710.1"/>
    <property type="molecule type" value="Genomic_DNA"/>
</dbReference>
<evidence type="ECO:0000259" key="10">
    <source>
        <dbReference type="PROSITE" id="PS51987"/>
    </source>
</evidence>
<dbReference type="InterPro" id="IPR036651">
    <property type="entry name" value="Gln_synt_N_sf"/>
</dbReference>
<dbReference type="PROSITE" id="PS51986">
    <property type="entry name" value="GS_BETA_GRASP"/>
    <property type="match status" value="1"/>
</dbReference>
<dbReference type="SMART" id="SM01230">
    <property type="entry name" value="Gln-synt_C"/>
    <property type="match status" value="1"/>
</dbReference>
<dbReference type="GO" id="GO:0006542">
    <property type="term" value="P:glutamine biosynthetic process"/>
    <property type="evidence" value="ECO:0007669"/>
    <property type="project" value="InterPro"/>
</dbReference>
<evidence type="ECO:0000256" key="7">
    <source>
        <dbReference type="PROSITE-ProRule" id="PRU01330"/>
    </source>
</evidence>
<evidence type="ECO:0000256" key="2">
    <source>
        <dbReference type="ARBA" id="ARBA00003117"/>
    </source>
</evidence>
<dbReference type="GO" id="GO:0006598">
    <property type="term" value="P:polyamine catabolic process"/>
    <property type="evidence" value="ECO:0007669"/>
    <property type="project" value="TreeGrafter"/>
</dbReference>
<feature type="domain" description="GS catalytic" evidence="10">
    <location>
        <begin position="115"/>
        <end position="448"/>
    </location>
</feature>
<feature type="domain" description="GS beta-grasp" evidence="9">
    <location>
        <begin position="13"/>
        <end position="108"/>
    </location>
</feature>
<comment type="similarity">
    <text evidence="7 8">Belongs to the glutamine synthetase family.</text>
</comment>
<dbReference type="AlphaFoldDB" id="A0A0H2MST3"/>
<evidence type="ECO:0000313" key="12">
    <source>
        <dbReference type="Proteomes" id="UP000035444"/>
    </source>
</evidence>
<dbReference type="STRING" id="1489064.WH96_16210"/>
<reference evidence="11 12" key="1">
    <citation type="submission" date="2015-03" db="EMBL/GenBank/DDBJ databases">
        <title>Genome Sequence of Kiloniella spongiae MEBiC09566, isolated from a marine sponge.</title>
        <authorList>
            <person name="Shao Z."/>
            <person name="Wang L."/>
            <person name="Li X."/>
        </authorList>
    </citation>
    <scope>NUCLEOTIDE SEQUENCE [LARGE SCALE GENOMIC DNA]</scope>
    <source>
        <strain evidence="11 12">MEBiC09566</strain>
    </source>
</reference>
<evidence type="ECO:0000259" key="9">
    <source>
        <dbReference type="PROSITE" id="PS51986"/>
    </source>
</evidence>
<name>A0A0H2MST3_9PROT</name>
<evidence type="ECO:0000256" key="8">
    <source>
        <dbReference type="RuleBase" id="RU000384"/>
    </source>
</evidence>
<dbReference type="InterPro" id="IPR008146">
    <property type="entry name" value="Gln_synth_cat_dom"/>
</dbReference>
<accession>A0A0H2MST3</accession>
<dbReference type="RefSeq" id="WP_047765267.1">
    <property type="nucleotide sequence ID" value="NZ_LAQL01000011.1"/>
</dbReference>
<dbReference type="Gene3D" id="3.30.590.10">
    <property type="entry name" value="Glutamine synthetase/guanido kinase, catalytic domain"/>
    <property type="match status" value="1"/>
</dbReference>
<dbReference type="OrthoDB" id="9807095at2"/>